<name>A0A916W9A7_9BACT</name>
<reference evidence="1" key="2">
    <citation type="submission" date="2020-09" db="EMBL/GenBank/DDBJ databases">
        <authorList>
            <person name="Sun Q."/>
            <person name="Zhou Y."/>
        </authorList>
    </citation>
    <scope>NUCLEOTIDE SEQUENCE</scope>
    <source>
        <strain evidence="1">CGMCC 1.15447</strain>
    </source>
</reference>
<proteinExistence type="predicted"/>
<dbReference type="PANTHER" id="PTHR36441:SF1">
    <property type="entry name" value="DUF503 DOMAIN-CONTAINING PROTEIN"/>
    <property type="match status" value="1"/>
</dbReference>
<dbReference type="EMBL" id="BMJB01000003">
    <property type="protein sequence ID" value="GGA77779.1"/>
    <property type="molecule type" value="Genomic_DNA"/>
</dbReference>
<dbReference type="Pfam" id="PF04456">
    <property type="entry name" value="DUF503"/>
    <property type="match status" value="1"/>
</dbReference>
<gene>
    <name evidence="1" type="ORF">GCM10011507_31270</name>
</gene>
<keyword evidence="2" id="KW-1185">Reference proteome</keyword>
<dbReference type="AlphaFoldDB" id="A0A916W9A7"/>
<dbReference type="SUPFAM" id="SSF103007">
    <property type="entry name" value="Hypothetical protein TT1725"/>
    <property type="match status" value="1"/>
</dbReference>
<dbReference type="RefSeq" id="WP_188760472.1">
    <property type="nucleotide sequence ID" value="NZ_BMJB01000003.1"/>
</dbReference>
<sequence length="108" mass="11725">MPIARLTLEVEIPGAQSLKDRRQVVRSLKDKLRHSFNISIAELDDGIVWNRATIGIAAISSSTAYLTGQLEQLDKAANSYASALSAEITDSWAEIISESGQLSPNQPD</sequence>
<dbReference type="InterPro" id="IPR007546">
    <property type="entry name" value="DUF503"/>
</dbReference>
<evidence type="ECO:0000313" key="1">
    <source>
        <dbReference type="EMBL" id="GGA77779.1"/>
    </source>
</evidence>
<evidence type="ECO:0000313" key="2">
    <source>
        <dbReference type="Proteomes" id="UP000648801"/>
    </source>
</evidence>
<dbReference type="Gene3D" id="3.30.70.1120">
    <property type="entry name" value="TT1725-like"/>
    <property type="match status" value="1"/>
</dbReference>
<organism evidence="1 2">
    <name type="scientific">Edaphobacter acidisoli</name>
    <dbReference type="NCBI Taxonomy" id="2040573"/>
    <lineage>
        <taxon>Bacteria</taxon>
        <taxon>Pseudomonadati</taxon>
        <taxon>Acidobacteriota</taxon>
        <taxon>Terriglobia</taxon>
        <taxon>Terriglobales</taxon>
        <taxon>Acidobacteriaceae</taxon>
        <taxon>Edaphobacter</taxon>
    </lineage>
</organism>
<dbReference type="Proteomes" id="UP000648801">
    <property type="component" value="Unassembled WGS sequence"/>
</dbReference>
<reference evidence="1" key="1">
    <citation type="journal article" date="2014" name="Int. J. Syst. Evol. Microbiol.">
        <title>Complete genome sequence of Corynebacterium casei LMG S-19264T (=DSM 44701T), isolated from a smear-ripened cheese.</title>
        <authorList>
            <consortium name="US DOE Joint Genome Institute (JGI-PGF)"/>
            <person name="Walter F."/>
            <person name="Albersmeier A."/>
            <person name="Kalinowski J."/>
            <person name="Ruckert C."/>
        </authorList>
    </citation>
    <scope>NUCLEOTIDE SEQUENCE</scope>
    <source>
        <strain evidence="1">CGMCC 1.15447</strain>
    </source>
</reference>
<dbReference type="InterPro" id="IPR036746">
    <property type="entry name" value="TT1725-like_sf"/>
</dbReference>
<comment type="caution">
    <text evidence="1">The sequence shown here is derived from an EMBL/GenBank/DDBJ whole genome shotgun (WGS) entry which is preliminary data.</text>
</comment>
<protein>
    <recommendedName>
        <fullName evidence="3">DUF503 domain-containing protein</fullName>
    </recommendedName>
</protein>
<accession>A0A916W9A7</accession>
<evidence type="ECO:0008006" key="3">
    <source>
        <dbReference type="Google" id="ProtNLM"/>
    </source>
</evidence>
<dbReference type="PANTHER" id="PTHR36441">
    <property type="entry name" value="HYPOTHETICAL CYTOSOLIC PROTEIN"/>
    <property type="match status" value="1"/>
</dbReference>